<proteinExistence type="predicted"/>
<accession>A0A9P4L7Z0</accession>
<dbReference type="PANTHER" id="PTHR32487">
    <property type="entry name" value="3-OXO-DELTA(4,5)-STEROID 5-BETA-REDUCTASE"/>
    <property type="match status" value="1"/>
</dbReference>
<protein>
    <submittedName>
        <fullName evidence="2">NAD dependent epimerase/dehydratase family protein-like protein</fullName>
    </submittedName>
</protein>
<organism evidence="2 3">
    <name type="scientific">Cucurbitaria berberidis CBS 394.84</name>
    <dbReference type="NCBI Taxonomy" id="1168544"/>
    <lineage>
        <taxon>Eukaryota</taxon>
        <taxon>Fungi</taxon>
        <taxon>Dikarya</taxon>
        <taxon>Ascomycota</taxon>
        <taxon>Pezizomycotina</taxon>
        <taxon>Dothideomycetes</taxon>
        <taxon>Pleosporomycetidae</taxon>
        <taxon>Pleosporales</taxon>
        <taxon>Pleosporineae</taxon>
        <taxon>Cucurbitariaceae</taxon>
        <taxon>Cucurbitaria</taxon>
    </lineage>
</organism>
<gene>
    <name evidence="2" type="ORF">K460DRAFT_284732</name>
</gene>
<dbReference type="AlphaFoldDB" id="A0A9P4L7Z0"/>
<dbReference type="InterPro" id="IPR055222">
    <property type="entry name" value="PRISE-like_Rossmann-fold"/>
</dbReference>
<comment type="caution">
    <text evidence="2">The sequence shown here is derived from an EMBL/GenBank/DDBJ whole genome shotgun (WGS) entry which is preliminary data.</text>
</comment>
<feature type="domain" description="PRISE-like Rossmann-fold" evidence="1">
    <location>
        <begin position="119"/>
        <end position="308"/>
    </location>
</feature>
<evidence type="ECO:0000313" key="3">
    <source>
        <dbReference type="Proteomes" id="UP000800039"/>
    </source>
</evidence>
<dbReference type="EMBL" id="ML976616">
    <property type="protein sequence ID" value="KAF1845481.1"/>
    <property type="molecule type" value="Genomic_DNA"/>
</dbReference>
<dbReference type="InterPro" id="IPR036291">
    <property type="entry name" value="NAD(P)-bd_dom_sf"/>
</dbReference>
<reference evidence="2" key="1">
    <citation type="submission" date="2020-01" db="EMBL/GenBank/DDBJ databases">
        <authorList>
            <consortium name="DOE Joint Genome Institute"/>
            <person name="Haridas S."/>
            <person name="Albert R."/>
            <person name="Binder M."/>
            <person name="Bloem J."/>
            <person name="Labutti K."/>
            <person name="Salamov A."/>
            <person name="Andreopoulos B."/>
            <person name="Baker S.E."/>
            <person name="Barry K."/>
            <person name="Bills G."/>
            <person name="Bluhm B.H."/>
            <person name="Cannon C."/>
            <person name="Castanera R."/>
            <person name="Culley D.E."/>
            <person name="Daum C."/>
            <person name="Ezra D."/>
            <person name="Gonzalez J.B."/>
            <person name="Henrissat B."/>
            <person name="Kuo A."/>
            <person name="Liang C."/>
            <person name="Lipzen A."/>
            <person name="Lutzoni F."/>
            <person name="Magnuson J."/>
            <person name="Mondo S."/>
            <person name="Nolan M."/>
            <person name="Ohm R."/>
            <person name="Pangilinan J."/>
            <person name="Park H.-J."/>
            <person name="Ramirez L."/>
            <person name="Alfaro M."/>
            <person name="Sun H."/>
            <person name="Tritt A."/>
            <person name="Yoshinaga Y."/>
            <person name="Zwiers L.-H."/>
            <person name="Turgeon B.G."/>
            <person name="Goodwin S.B."/>
            <person name="Spatafora J.W."/>
            <person name="Crous P.W."/>
            <person name="Grigoriev I.V."/>
        </authorList>
    </citation>
    <scope>NUCLEOTIDE SEQUENCE</scope>
    <source>
        <strain evidence="2">CBS 394.84</strain>
    </source>
</reference>
<keyword evidence="3" id="KW-1185">Reference proteome</keyword>
<evidence type="ECO:0000313" key="2">
    <source>
        <dbReference type="EMBL" id="KAF1845481.1"/>
    </source>
</evidence>
<sequence length="426" mass="47930">MSNQQIVQTKGIYHGLPVYPSSLKGLTAIITGANGISGNYMLRVLAQDPERWKKIYCLSRRPPTMPGGLPKNAEHIALDFLKSPVEIADVLREKNVKAEYVFFYSYVQVKPKVGGGLWSDAEEMCRVNVSLLQNFCEALPLSDIKPKRIMLQTGAKNYGVHLGPSAIPQEESAPRVVLEPNFYYPQEDFLWSFCNKHTIDWNVCMPASILGAVPEAAMNLVFPLGCYASVQKHLGEKLEFPCDLKAWETNRCMSSSKMNGYMEEWAVLNDGAKNEKFNTMDGTTFTWGNFWPKFAAWYGVGYEQPSMDSNVYTSVASKYDPPPRGFGPPATYRFRFRLVDWAKQAKVQRAWEELNSKYDLTGGKLQDMDIDRIFGFTDGGLMGSPLDLTMNKARKMGWHGFVDSNDAIKEVLGEFADLKMIPPIGK</sequence>
<dbReference type="CDD" id="cd08948">
    <property type="entry name" value="5beta-POR_like_SDR_a"/>
    <property type="match status" value="1"/>
</dbReference>
<dbReference type="RefSeq" id="XP_040788044.1">
    <property type="nucleotide sequence ID" value="XM_040928764.1"/>
</dbReference>
<name>A0A9P4L7Z0_9PLEO</name>
<dbReference type="PANTHER" id="PTHR32487:SF29">
    <property type="entry name" value="NAD-DEPENDENT EPIMERASE_DEHYDRATASE DOMAIN-CONTAINING PROTEIN"/>
    <property type="match status" value="1"/>
</dbReference>
<dbReference type="Proteomes" id="UP000800039">
    <property type="component" value="Unassembled WGS sequence"/>
</dbReference>
<dbReference type="SUPFAM" id="SSF51735">
    <property type="entry name" value="NAD(P)-binding Rossmann-fold domains"/>
    <property type="match status" value="1"/>
</dbReference>
<evidence type="ECO:0000259" key="1">
    <source>
        <dbReference type="Pfam" id="PF22917"/>
    </source>
</evidence>
<dbReference type="OrthoDB" id="1731983at2759"/>
<dbReference type="GeneID" id="63846016"/>
<dbReference type="Pfam" id="PF22917">
    <property type="entry name" value="PRISE"/>
    <property type="match status" value="1"/>
</dbReference>
<dbReference type="Gene3D" id="3.40.50.720">
    <property type="entry name" value="NAD(P)-binding Rossmann-like Domain"/>
    <property type="match status" value="1"/>
</dbReference>